<evidence type="ECO:0000313" key="5">
    <source>
        <dbReference type="Proteomes" id="UP000183940"/>
    </source>
</evidence>
<dbReference type="CDD" id="cd18773">
    <property type="entry name" value="PDC1_HK_sensor"/>
    <property type="match status" value="1"/>
</dbReference>
<dbReference type="Gene3D" id="1.10.8.500">
    <property type="entry name" value="HAMP domain in histidine kinase"/>
    <property type="match status" value="1"/>
</dbReference>
<dbReference type="PROSITE" id="PS50112">
    <property type="entry name" value="PAS"/>
    <property type="match status" value="1"/>
</dbReference>
<evidence type="ECO:0000259" key="2">
    <source>
        <dbReference type="PROSITE" id="PS50112"/>
    </source>
</evidence>
<dbReference type="PROSITE" id="PS50885">
    <property type="entry name" value="HAMP"/>
    <property type="match status" value="1"/>
</dbReference>
<feature type="transmembrane region" description="Helical" evidence="1">
    <location>
        <begin position="20"/>
        <end position="41"/>
    </location>
</feature>
<dbReference type="Pfam" id="PF00672">
    <property type="entry name" value="HAMP"/>
    <property type="match status" value="1"/>
</dbReference>
<dbReference type="InterPro" id="IPR035965">
    <property type="entry name" value="PAS-like_dom_sf"/>
</dbReference>
<keyword evidence="1" id="KW-1133">Transmembrane helix</keyword>
<dbReference type="Proteomes" id="UP000183940">
    <property type="component" value="Unassembled WGS sequence"/>
</dbReference>
<evidence type="ECO:0000259" key="3">
    <source>
        <dbReference type="PROSITE" id="PS50885"/>
    </source>
</evidence>
<dbReference type="CDD" id="cd06225">
    <property type="entry name" value="HAMP"/>
    <property type="match status" value="1"/>
</dbReference>
<dbReference type="SMART" id="SM00304">
    <property type="entry name" value="HAMP"/>
    <property type="match status" value="1"/>
</dbReference>
<evidence type="ECO:0008006" key="6">
    <source>
        <dbReference type="Google" id="ProtNLM"/>
    </source>
</evidence>
<dbReference type="AlphaFoldDB" id="A0A1L9QXE9"/>
<accession>A0A1L9QXE9</accession>
<dbReference type="EMBL" id="MLAW01000002">
    <property type="protein sequence ID" value="OJJ27371.1"/>
    <property type="molecule type" value="Genomic_DNA"/>
</dbReference>
<feature type="transmembrane region" description="Helical" evidence="1">
    <location>
        <begin position="378"/>
        <end position="400"/>
    </location>
</feature>
<dbReference type="STRING" id="1925591.BI308_02520"/>
<dbReference type="GO" id="GO:0007165">
    <property type="term" value="P:signal transduction"/>
    <property type="evidence" value="ECO:0007669"/>
    <property type="project" value="InterPro"/>
</dbReference>
<comment type="caution">
    <text evidence="4">The sequence shown here is derived from an EMBL/GenBank/DDBJ whole genome shotgun (WGS) entry which is preliminary data.</text>
</comment>
<dbReference type="SUPFAM" id="SSF55785">
    <property type="entry name" value="PYP-like sensor domain (PAS domain)"/>
    <property type="match status" value="1"/>
</dbReference>
<feature type="domain" description="HAMP" evidence="3">
    <location>
        <begin position="398"/>
        <end position="450"/>
    </location>
</feature>
<keyword evidence="1" id="KW-0472">Membrane</keyword>
<keyword evidence="5" id="KW-1185">Reference proteome</keyword>
<reference evidence="4" key="1">
    <citation type="submission" date="2016-10" db="EMBL/GenBank/DDBJ databases">
        <title>CRISPR-Cas defence system in Roseofilum reptotaenium: evidence of a bacteriophage-cyanobacterium arms race in the coral black band disease.</title>
        <authorList>
            <person name="Buerger P."/>
            <person name="Wood-Charlson E.M."/>
            <person name="Weynberg K.D."/>
            <person name="Willis B."/>
            <person name="Van Oppen M.J."/>
        </authorList>
    </citation>
    <scope>NUCLEOTIDE SEQUENCE [LARGE SCALE GENOMIC DNA]</scope>
    <source>
        <strain evidence="4">AO1-A</strain>
    </source>
</reference>
<evidence type="ECO:0000313" key="4">
    <source>
        <dbReference type="EMBL" id="OJJ27371.1"/>
    </source>
</evidence>
<sequence length="545" mass="61274">MKSLLSNWKRLLKYLPLRTVLIVPFVLQLVGTVGLVGYFSYQSGKKSINDLAQHFIEERSARVKLYLISEFSNLLQINQINIQVVQQGQLNLDNLEEIDRHLLGQLKLFKSSTSVMLALPDGTFRVMHRSGYIPGQIEKTYSLSKEDKLTIDFVDEEGKFQVHSRVISPFIVKERPWYKAAERDRAPGWSEPFQIGREPLLAINTYALFYDQNQQLKGIFSVNLDLKRIQMFLQSLNLCEGCRIAIIDRQGQMVASSTEDPPFTLAFDSQGQVIPRSFKQIPPRGSQDPIVAATGRYLEEEQPKIEVNSPVYFQLAIQEQTGKTEHYSLYCEELTVSEKDLHIQGHPSISAFPEGWKLAILVPQSEFMSQIQANVRGTVALCLLTLITSSLIGGLIVQWISKPLVRLKNSAQAIASGNLNTPVTISGIDIVHDLSCTFSQMQVQLQTSFQTIAEKEHELTLIISSLPLGVMVFDPQGKLILVSPKAEELLRGHTSESMLDQISQVYPVYQAGTSTLYRSDQLPLVCAIQGEQAYTDALELQVEDQ</sequence>
<feature type="domain" description="PAS" evidence="2">
    <location>
        <begin position="455"/>
        <end position="490"/>
    </location>
</feature>
<dbReference type="SUPFAM" id="SSF158472">
    <property type="entry name" value="HAMP domain-like"/>
    <property type="match status" value="1"/>
</dbReference>
<evidence type="ECO:0000256" key="1">
    <source>
        <dbReference type="SAM" id="Phobius"/>
    </source>
</evidence>
<dbReference type="InterPro" id="IPR000014">
    <property type="entry name" value="PAS"/>
</dbReference>
<organism evidence="4 5">
    <name type="scientific">Roseofilum reptotaenium AO1-A</name>
    <dbReference type="NCBI Taxonomy" id="1925591"/>
    <lineage>
        <taxon>Bacteria</taxon>
        <taxon>Bacillati</taxon>
        <taxon>Cyanobacteriota</taxon>
        <taxon>Cyanophyceae</taxon>
        <taxon>Desertifilales</taxon>
        <taxon>Desertifilaceae</taxon>
        <taxon>Roseofilum</taxon>
    </lineage>
</organism>
<dbReference type="GO" id="GO:0016020">
    <property type="term" value="C:membrane"/>
    <property type="evidence" value="ECO:0007669"/>
    <property type="project" value="InterPro"/>
</dbReference>
<proteinExistence type="predicted"/>
<protein>
    <recommendedName>
        <fullName evidence="6">HAMP domain-containing protein</fullName>
    </recommendedName>
</protein>
<gene>
    <name evidence="4" type="ORF">BI308_02520</name>
</gene>
<name>A0A1L9QXE9_9CYAN</name>
<dbReference type="InterPro" id="IPR003660">
    <property type="entry name" value="HAMP_dom"/>
</dbReference>
<keyword evidence="1" id="KW-0812">Transmembrane</keyword>
<dbReference type="Gene3D" id="3.30.450.20">
    <property type="entry name" value="PAS domain"/>
    <property type="match status" value="2"/>
</dbReference>